<keyword evidence="2" id="KW-0812">Transmembrane</keyword>
<evidence type="ECO:0000313" key="4">
    <source>
        <dbReference type="Proteomes" id="UP000188243"/>
    </source>
</evidence>
<keyword evidence="1" id="KW-0175">Coiled coil</keyword>
<dbReference type="Proteomes" id="UP000188243">
    <property type="component" value="Chromosome"/>
</dbReference>
<keyword evidence="2" id="KW-0472">Membrane</keyword>
<proteinExistence type="predicted"/>
<evidence type="ECO:0000313" key="3">
    <source>
        <dbReference type="EMBL" id="AQQ01336.1"/>
    </source>
</evidence>
<feature type="transmembrane region" description="Helical" evidence="2">
    <location>
        <begin position="6"/>
        <end position="27"/>
    </location>
</feature>
<dbReference type="EMBL" id="CP019628">
    <property type="protein sequence ID" value="AQQ01336.1"/>
    <property type="molecule type" value="Genomic_DNA"/>
</dbReference>
<gene>
    <name evidence="3" type="ORF">B0W48_17100</name>
</gene>
<sequence>MNELLGGGFGLVVVLFLFVLAILWFLLPFAIFGTKDKLSELIAESKKTNEQLSALRAEVAEIKGNDDPIINLTTRPEEYSKR</sequence>
<dbReference type="KEGG" id="paln:B0W48_17100"/>
<dbReference type="AlphaFoldDB" id="A0A1Q2H1U3"/>
<protein>
    <submittedName>
        <fullName evidence="3">Uncharacterized protein</fullName>
    </submittedName>
</protein>
<organism evidence="3 4">
    <name type="scientific">Pseudoalteromonas aliena</name>
    <dbReference type="NCBI Taxonomy" id="247523"/>
    <lineage>
        <taxon>Bacteria</taxon>
        <taxon>Pseudomonadati</taxon>
        <taxon>Pseudomonadota</taxon>
        <taxon>Gammaproteobacteria</taxon>
        <taxon>Alteromonadales</taxon>
        <taxon>Pseudoalteromonadaceae</taxon>
        <taxon>Pseudoalteromonas</taxon>
    </lineage>
</organism>
<reference evidence="3 4" key="1">
    <citation type="submission" date="2017-02" db="EMBL/GenBank/DDBJ databases">
        <title>Complete genome sequence of the cold-active Pseudoalteromonas aliena strain EH1 isolated from Arctic seawater.</title>
        <authorList>
            <person name="Kim E."/>
            <person name="Heo E."/>
            <person name="Kim H."/>
            <person name="Kim D."/>
        </authorList>
    </citation>
    <scope>NUCLEOTIDE SEQUENCE [LARGE SCALE GENOMIC DNA]</scope>
    <source>
        <strain evidence="3 4">EH1</strain>
    </source>
</reference>
<name>A0A1Q2H1U3_9GAMM</name>
<evidence type="ECO:0000256" key="1">
    <source>
        <dbReference type="SAM" id="Coils"/>
    </source>
</evidence>
<accession>A0A1Q2H1U3</accession>
<feature type="coiled-coil region" evidence="1">
    <location>
        <begin position="35"/>
        <end position="65"/>
    </location>
</feature>
<evidence type="ECO:0000256" key="2">
    <source>
        <dbReference type="SAM" id="Phobius"/>
    </source>
</evidence>
<dbReference type="RefSeq" id="WP_077537980.1">
    <property type="nucleotide sequence ID" value="NZ_CP019628.1"/>
</dbReference>
<keyword evidence="2" id="KW-1133">Transmembrane helix</keyword>